<dbReference type="KEGG" id="hir:HETIRDRAFT_413413"/>
<keyword evidence="3" id="KW-0547">Nucleotide-binding</keyword>
<evidence type="ECO:0000256" key="7">
    <source>
        <dbReference type="ARBA" id="ARBA00034892"/>
    </source>
</evidence>
<dbReference type="GeneID" id="20673108"/>
<accession>W4KMM0</accession>
<keyword evidence="5" id="KW-0030">Aminoacyl-tRNA synthetase</keyword>
<dbReference type="RefSeq" id="XP_009541013.1">
    <property type="nucleotide sequence ID" value="XM_009542718.1"/>
</dbReference>
<evidence type="ECO:0000256" key="4">
    <source>
        <dbReference type="ARBA" id="ARBA00022840"/>
    </source>
</evidence>
<feature type="binding site" evidence="8">
    <location>
        <position position="318"/>
    </location>
    <ligand>
        <name>L-serine</name>
        <dbReference type="ChEBI" id="CHEBI:33384"/>
    </ligand>
</feature>
<evidence type="ECO:0000256" key="2">
    <source>
        <dbReference type="ARBA" id="ARBA00022598"/>
    </source>
</evidence>
<dbReference type="PIRSF" id="PIRSF001529">
    <property type="entry name" value="Ser-tRNA-synth_IIa"/>
    <property type="match status" value="1"/>
</dbReference>
<dbReference type="Pfam" id="PF00587">
    <property type="entry name" value="tRNA-synt_2b"/>
    <property type="match status" value="1"/>
</dbReference>
<dbReference type="Gene3D" id="1.10.287.40">
    <property type="entry name" value="Serine-tRNA synthetase, tRNA binding domain"/>
    <property type="match status" value="1"/>
</dbReference>
<dbReference type="InterPro" id="IPR002317">
    <property type="entry name" value="Ser-tRNA-ligase_type_1"/>
</dbReference>
<dbReference type="GO" id="GO:0005524">
    <property type="term" value="F:ATP binding"/>
    <property type="evidence" value="ECO:0007669"/>
    <property type="project" value="UniProtKB-KW"/>
</dbReference>
<dbReference type="InterPro" id="IPR042103">
    <property type="entry name" value="SerRS_1_N_sf"/>
</dbReference>
<evidence type="ECO:0000313" key="13">
    <source>
        <dbReference type="Proteomes" id="UP000030671"/>
    </source>
</evidence>
<feature type="site" description="Important for serine binding" evidence="8">
    <location>
        <position position="452"/>
    </location>
</feature>
<dbReference type="OrthoDB" id="10264585at2759"/>
<feature type="binding site" evidence="8">
    <location>
        <position position="287"/>
    </location>
    <ligand>
        <name>L-serine</name>
        <dbReference type="ChEBI" id="CHEBI:33384"/>
    </ligand>
</feature>
<dbReference type="NCBIfam" id="TIGR00414">
    <property type="entry name" value="serS"/>
    <property type="match status" value="1"/>
</dbReference>
<dbReference type="eggNOG" id="KOG2509">
    <property type="taxonomic scope" value="Eukaryota"/>
</dbReference>
<evidence type="ECO:0000256" key="1">
    <source>
        <dbReference type="ARBA" id="ARBA00012840"/>
    </source>
</evidence>
<proteinExistence type="predicted"/>
<dbReference type="PROSITE" id="PS50862">
    <property type="entry name" value="AA_TRNA_LIGASE_II"/>
    <property type="match status" value="1"/>
</dbReference>
<feature type="domain" description="Aminoacyl-transfer RNA synthetases class-II family profile" evidence="11">
    <location>
        <begin position="230"/>
        <end position="482"/>
    </location>
</feature>
<dbReference type="GO" id="GO:0004828">
    <property type="term" value="F:serine-tRNA ligase activity"/>
    <property type="evidence" value="ECO:0007669"/>
    <property type="project" value="UniProtKB-EC"/>
</dbReference>
<keyword evidence="2" id="KW-0436">Ligase</keyword>
<dbReference type="SUPFAM" id="SSF55681">
    <property type="entry name" value="Class II aaRS and biotin synthetases"/>
    <property type="match status" value="1"/>
</dbReference>
<dbReference type="InterPro" id="IPR002314">
    <property type="entry name" value="aa-tRNA-synt_IIb"/>
</dbReference>
<dbReference type="AlphaFoldDB" id="W4KMM0"/>
<dbReference type="Pfam" id="PF02403">
    <property type="entry name" value="Seryl_tRNA_N"/>
    <property type="match status" value="1"/>
</dbReference>
<dbReference type="GO" id="GO:0006434">
    <property type="term" value="P:seryl-tRNA aminoacylation"/>
    <property type="evidence" value="ECO:0007669"/>
    <property type="project" value="InterPro"/>
</dbReference>
<dbReference type="HOGENOM" id="CLU_023797_4_3_1"/>
<feature type="binding site" evidence="9">
    <location>
        <begin position="334"/>
        <end position="337"/>
    </location>
    <ligand>
        <name>ATP</name>
        <dbReference type="ChEBI" id="CHEBI:30616"/>
    </ligand>
</feature>
<sequence>MASCVRCGFQFVSQIRALPRFGSRIRHYSTKDDLSRSNLPKPRLDYRSISENVVYKSHNAFNRKAPLPIGSVQSIERLYKQQKELQHSFNSKKHEQSQIGELVRTAAKDTEARTAAVQKAKSLKNDIAALQAQLHEVADKLLSLALAIPNDTHPESPLGSETEAVTLSTHGPSPMPASSDRDHVAIGRALGLFDLEAGASVTGSSWYYLLNEGALLEMALVNYALSVAIKHGFTPVTTPDVVRSDIASRCGFQPRDQAVDPPVSQMYHLSGTETSSSPHPELILAGTAEIPLAGLFANKVFLENELPRKVVGLGRAFRAEAGARGADTRGLYRVHQFTKLELFVVSESDKSEEMMEDMRKIQVEIFDGLGLPIRVLDMPTEELGASAYRKYDMEAWMPGRGSWGEISSTSNCTDYQSRRLHIRYRPIASPSSTSTSATQHSSLPFAHTLNGTAAAVPRLIVALLENGARFDEQGKVIGLRLPATLKPFWLGAARDIIKWI</sequence>
<feature type="binding site" evidence="9">
    <location>
        <begin position="405"/>
        <end position="408"/>
    </location>
    <ligand>
        <name>ATP</name>
        <dbReference type="ChEBI" id="CHEBI:30616"/>
    </ligand>
</feature>
<evidence type="ECO:0000256" key="8">
    <source>
        <dbReference type="PIRSR" id="PIRSR001529-1"/>
    </source>
</evidence>
<feature type="coiled-coil region" evidence="10">
    <location>
        <begin position="113"/>
        <end position="140"/>
    </location>
</feature>
<dbReference type="InterPro" id="IPR006195">
    <property type="entry name" value="aa-tRNA-synth_II"/>
</dbReference>
<dbReference type="UniPathway" id="UPA00906">
    <property type="reaction ID" value="UER00895"/>
</dbReference>
<evidence type="ECO:0000256" key="6">
    <source>
        <dbReference type="ARBA" id="ARBA00031113"/>
    </source>
</evidence>
<evidence type="ECO:0000256" key="3">
    <source>
        <dbReference type="ARBA" id="ARBA00022741"/>
    </source>
</evidence>
<keyword evidence="13" id="KW-1185">Reference proteome</keyword>
<organism evidence="12 13">
    <name type="scientific">Heterobasidion irregulare (strain TC 32-1)</name>
    <dbReference type="NCBI Taxonomy" id="747525"/>
    <lineage>
        <taxon>Eukaryota</taxon>
        <taxon>Fungi</taxon>
        <taxon>Dikarya</taxon>
        <taxon>Basidiomycota</taxon>
        <taxon>Agaricomycotina</taxon>
        <taxon>Agaricomycetes</taxon>
        <taxon>Russulales</taxon>
        <taxon>Bondarzewiaceae</taxon>
        <taxon>Heterobasidion</taxon>
        <taxon>Heterobasidion annosum species complex</taxon>
    </lineage>
</organism>
<evidence type="ECO:0000313" key="12">
    <source>
        <dbReference type="EMBL" id="ETW87067.1"/>
    </source>
</evidence>
<dbReference type="InterPro" id="IPR010978">
    <property type="entry name" value="tRNA-bd_arm"/>
</dbReference>
<keyword evidence="10" id="KW-0175">Coiled coil</keyword>
<feature type="binding site" evidence="8">
    <location>
        <position position="450"/>
    </location>
    <ligand>
        <name>L-serine</name>
        <dbReference type="ChEBI" id="CHEBI:33384"/>
    </ligand>
</feature>
<evidence type="ECO:0000256" key="5">
    <source>
        <dbReference type="ARBA" id="ARBA00023146"/>
    </source>
</evidence>
<dbReference type="EMBL" id="KI925454">
    <property type="protein sequence ID" value="ETW87067.1"/>
    <property type="molecule type" value="Genomic_DNA"/>
</dbReference>
<dbReference type="PRINTS" id="PR00981">
    <property type="entry name" value="TRNASYNTHSER"/>
</dbReference>
<evidence type="ECO:0000256" key="10">
    <source>
        <dbReference type="SAM" id="Coils"/>
    </source>
</evidence>
<dbReference type="Proteomes" id="UP000030671">
    <property type="component" value="Unassembled WGS sequence"/>
</dbReference>
<feature type="binding site" evidence="9">
    <location>
        <begin position="318"/>
        <end position="320"/>
    </location>
    <ligand>
        <name>ATP</name>
        <dbReference type="ChEBI" id="CHEBI:30616"/>
    </ligand>
</feature>
<dbReference type="PANTHER" id="PTHR11778">
    <property type="entry name" value="SERYL-TRNA SYNTHETASE"/>
    <property type="match status" value="1"/>
</dbReference>
<feature type="binding site" evidence="8">
    <location>
        <position position="341"/>
    </location>
    <ligand>
        <name>L-serine</name>
        <dbReference type="ChEBI" id="CHEBI:33384"/>
    </ligand>
</feature>
<dbReference type="InParanoid" id="W4KMM0"/>
<reference evidence="12 13" key="1">
    <citation type="journal article" date="2012" name="New Phytol.">
        <title>Insight into trade-off between wood decay and parasitism from the genome of a fungal forest pathogen.</title>
        <authorList>
            <person name="Olson A."/>
            <person name="Aerts A."/>
            <person name="Asiegbu F."/>
            <person name="Belbahri L."/>
            <person name="Bouzid O."/>
            <person name="Broberg A."/>
            <person name="Canback B."/>
            <person name="Coutinho P.M."/>
            <person name="Cullen D."/>
            <person name="Dalman K."/>
            <person name="Deflorio G."/>
            <person name="van Diepen L.T."/>
            <person name="Dunand C."/>
            <person name="Duplessis S."/>
            <person name="Durling M."/>
            <person name="Gonthier P."/>
            <person name="Grimwood J."/>
            <person name="Fossdal C.G."/>
            <person name="Hansson D."/>
            <person name="Henrissat B."/>
            <person name="Hietala A."/>
            <person name="Himmelstrand K."/>
            <person name="Hoffmeister D."/>
            <person name="Hogberg N."/>
            <person name="James T.Y."/>
            <person name="Karlsson M."/>
            <person name="Kohler A."/>
            <person name="Kues U."/>
            <person name="Lee Y.H."/>
            <person name="Lin Y.C."/>
            <person name="Lind M."/>
            <person name="Lindquist E."/>
            <person name="Lombard V."/>
            <person name="Lucas S."/>
            <person name="Lunden K."/>
            <person name="Morin E."/>
            <person name="Murat C."/>
            <person name="Park J."/>
            <person name="Raffaello T."/>
            <person name="Rouze P."/>
            <person name="Salamov A."/>
            <person name="Schmutz J."/>
            <person name="Solheim H."/>
            <person name="Stahlberg J."/>
            <person name="Velez H."/>
            <person name="de Vries R.P."/>
            <person name="Wiebenga A."/>
            <person name="Woodward S."/>
            <person name="Yakovlev I."/>
            <person name="Garbelotto M."/>
            <person name="Martin F."/>
            <person name="Grigoriev I.V."/>
            <person name="Stenlid J."/>
        </authorList>
    </citation>
    <scope>NUCLEOTIDE SEQUENCE [LARGE SCALE GENOMIC DNA]</scope>
    <source>
        <strain evidence="12 13">TC 32-1</strain>
    </source>
</reference>
<dbReference type="Gene3D" id="3.30.930.10">
    <property type="entry name" value="Bira Bifunctional Protein, Domain 2"/>
    <property type="match status" value="1"/>
</dbReference>
<evidence type="ECO:0000259" key="11">
    <source>
        <dbReference type="PROSITE" id="PS50862"/>
    </source>
</evidence>
<protein>
    <recommendedName>
        <fullName evidence="1">serine--tRNA ligase</fullName>
        <ecNumber evidence="1">6.1.1.11</ecNumber>
    </recommendedName>
    <alternativeName>
        <fullName evidence="6">Seryl-tRNA synthetase</fullName>
    </alternativeName>
    <alternativeName>
        <fullName evidence="7">Seryl-tRNA(Ser) synthetase</fullName>
    </alternativeName>
</protein>
<dbReference type="SUPFAM" id="SSF46589">
    <property type="entry name" value="tRNA-binding arm"/>
    <property type="match status" value="1"/>
</dbReference>
<dbReference type="STRING" id="747525.W4KMM0"/>
<dbReference type="InterPro" id="IPR045864">
    <property type="entry name" value="aa-tRNA-synth_II/BPL/LPL"/>
</dbReference>
<keyword evidence="4 9" id="KW-0067">ATP-binding</keyword>
<gene>
    <name evidence="12" type="ORF">HETIRDRAFT_413413</name>
</gene>
<evidence type="ECO:0000256" key="9">
    <source>
        <dbReference type="PIRSR" id="PIRSR001529-2"/>
    </source>
</evidence>
<dbReference type="InterPro" id="IPR015866">
    <property type="entry name" value="Ser-tRNA-synth_1_N"/>
</dbReference>
<name>W4KMM0_HETIT</name>
<dbReference type="EC" id="6.1.1.11" evidence="1"/>
<dbReference type="FunCoup" id="W4KMM0">
    <property type="interactions" value="298"/>
</dbReference>